<organism evidence="3 4">
    <name type="scientific">Idiomarina fontislapidosi</name>
    <dbReference type="NCBI Taxonomy" id="263723"/>
    <lineage>
        <taxon>Bacteria</taxon>
        <taxon>Pseudomonadati</taxon>
        <taxon>Pseudomonadota</taxon>
        <taxon>Gammaproteobacteria</taxon>
        <taxon>Alteromonadales</taxon>
        <taxon>Idiomarinaceae</taxon>
        <taxon>Idiomarina</taxon>
    </lineage>
</organism>
<feature type="transmembrane region" description="Helical" evidence="2">
    <location>
        <begin position="6"/>
        <end position="25"/>
    </location>
</feature>
<keyword evidence="2" id="KW-1133">Transmembrane helix</keyword>
<evidence type="ECO:0000313" key="4">
    <source>
        <dbReference type="Proteomes" id="UP000287330"/>
    </source>
</evidence>
<name>A0A432YBN8_9GAMM</name>
<evidence type="ECO:0000256" key="1">
    <source>
        <dbReference type="SAM" id="Coils"/>
    </source>
</evidence>
<feature type="coiled-coil region" evidence="1">
    <location>
        <begin position="38"/>
        <end position="65"/>
    </location>
</feature>
<keyword evidence="2" id="KW-0472">Membrane</keyword>
<dbReference type="NCBIfam" id="NF006993">
    <property type="entry name" value="PRK09458.1"/>
    <property type="match status" value="1"/>
</dbReference>
<proteinExistence type="predicted"/>
<evidence type="ECO:0000313" key="3">
    <source>
        <dbReference type="EMBL" id="RUO58410.1"/>
    </source>
</evidence>
<keyword evidence="2" id="KW-0812">Transmembrane</keyword>
<sequence>MDFLEFLMAPIIIFLVIVAPIWLILHYRSKRNANQGISEEERNQLNQMSERVEKMRERVQTLERILDADSPSWREHK</sequence>
<evidence type="ECO:0000256" key="2">
    <source>
        <dbReference type="SAM" id="Phobius"/>
    </source>
</evidence>
<protein>
    <submittedName>
        <fullName evidence="3">Envelope stress response membrane protein PspB</fullName>
    </submittedName>
</protein>
<keyword evidence="1" id="KW-0175">Coiled coil</keyword>
<dbReference type="Pfam" id="PF06667">
    <property type="entry name" value="PspB"/>
    <property type="match status" value="1"/>
</dbReference>
<dbReference type="InterPro" id="IPR009554">
    <property type="entry name" value="Phageshock_PspB"/>
</dbReference>
<dbReference type="AlphaFoldDB" id="A0A432YBN8"/>
<dbReference type="RefSeq" id="WP_110572688.1">
    <property type="nucleotide sequence ID" value="NZ_PIPV01000001.1"/>
</dbReference>
<comment type="caution">
    <text evidence="3">The sequence shown here is derived from an EMBL/GenBank/DDBJ whole genome shotgun (WGS) entry which is preliminary data.</text>
</comment>
<dbReference type="OrthoDB" id="6198106at2"/>
<dbReference type="GO" id="GO:0009271">
    <property type="term" value="P:phage shock"/>
    <property type="evidence" value="ECO:0007669"/>
    <property type="project" value="InterPro"/>
</dbReference>
<keyword evidence="4" id="KW-1185">Reference proteome</keyword>
<reference evidence="4" key="1">
    <citation type="journal article" date="2018" name="Front. Microbiol.">
        <title>Genome-Based Analysis Reveals the Taxonomy and Diversity of the Family Idiomarinaceae.</title>
        <authorList>
            <person name="Liu Y."/>
            <person name="Lai Q."/>
            <person name="Shao Z."/>
        </authorList>
    </citation>
    <scope>NUCLEOTIDE SEQUENCE [LARGE SCALE GENOMIC DNA]</scope>
    <source>
        <strain evidence="4">F23</strain>
    </source>
</reference>
<dbReference type="Proteomes" id="UP000287330">
    <property type="component" value="Unassembled WGS sequence"/>
</dbReference>
<gene>
    <name evidence="3" type="ORF">CWE25_02120</name>
</gene>
<accession>A0A432YBN8</accession>
<dbReference type="GO" id="GO:0006355">
    <property type="term" value="P:regulation of DNA-templated transcription"/>
    <property type="evidence" value="ECO:0007669"/>
    <property type="project" value="InterPro"/>
</dbReference>
<dbReference type="NCBIfam" id="TIGR02976">
    <property type="entry name" value="phageshock_pspB"/>
    <property type="match status" value="1"/>
</dbReference>
<dbReference type="EMBL" id="PIPV01000001">
    <property type="protein sequence ID" value="RUO58410.1"/>
    <property type="molecule type" value="Genomic_DNA"/>
</dbReference>